<organism evidence="1 2">
    <name type="scientific">Ascaris lumbricoides</name>
    <name type="common">Giant roundworm</name>
    <dbReference type="NCBI Taxonomy" id="6252"/>
    <lineage>
        <taxon>Eukaryota</taxon>
        <taxon>Metazoa</taxon>
        <taxon>Ecdysozoa</taxon>
        <taxon>Nematoda</taxon>
        <taxon>Chromadorea</taxon>
        <taxon>Rhabditida</taxon>
        <taxon>Spirurina</taxon>
        <taxon>Ascaridomorpha</taxon>
        <taxon>Ascaridoidea</taxon>
        <taxon>Ascarididae</taxon>
        <taxon>Ascaris</taxon>
    </lineage>
</organism>
<sequence length="113" mass="12695">MAICSVRRQHEWPTNAETVLLIKRSSQFFSRFSSIAENQIPSNTAEIAVAAYRESSPSGDSSSISEWNAAVCGAGEAHLKLRLQFIAFKDSTAYKFFEVAADNLAHFKVFFWR</sequence>
<name>A0A0M3I8H8_ASCLU</name>
<dbReference type="WBParaSite" id="ALUE_0001365201-mRNA-1">
    <property type="protein sequence ID" value="ALUE_0001365201-mRNA-1"/>
    <property type="gene ID" value="ALUE_0001365201"/>
</dbReference>
<accession>A0A0M3I8H8</accession>
<keyword evidence="1" id="KW-1185">Reference proteome</keyword>
<dbReference type="AlphaFoldDB" id="A0A0M3I8H8"/>
<evidence type="ECO:0000313" key="2">
    <source>
        <dbReference type="WBParaSite" id="ALUE_0001365201-mRNA-1"/>
    </source>
</evidence>
<evidence type="ECO:0000313" key="1">
    <source>
        <dbReference type="Proteomes" id="UP000036681"/>
    </source>
</evidence>
<protein>
    <submittedName>
        <fullName evidence="2">Uncharacterized protein</fullName>
    </submittedName>
</protein>
<dbReference type="Proteomes" id="UP000036681">
    <property type="component" value="Unplaced"/>
</dbReference>
<reference evidence="2" key="1">
    <citation type="submission" date="2017-02" db="UniProtKB">
        <authorList>
            <consortium name="WormBaseParasite"/>
        </authorList>
    </citation>
    <scope>IDENTIFICATION</scope>
</reference>
<proteinExistence type="predicted"/>